<accession>A0A7C2TFY4</accession>
<feature type="region of interest" description="Disordered" evidence="2">
    <location>
        <begin position="187"/>
        <end position="208"/>
    </location>
</feature>
<protein>
    <submittedName>
        <fullName evidence="3">Uncharacterized protein</fullName>
    </submittedName>
</protein>
<dbReference type="Proteomes" id="UP000885986">
    <property type="component" value="Unassembled WGS sequence"/>
</dbReference>
<reference evidence="3" key="1">
    <citation type="journal article" date="2020" name="mSystems">
        <title>Genome- and Community-Level Interaction Insights into Carbon Utilization and Element Cycling Functions of Hydrothermarchaeota in Hydrothermal Sediment.</title>
        <authorList>
            <person name="Zhou Z."/>
            <person name="Liu Y."/>
            <person name="Xu W."/>
            <person name="Pan J."/>
            <person name="Luo Z.H."/>
            <person name="Li M."/>
        </authorList>
    </citation>
    <scope>NUCLEOTIDE SEQUENCE [LARGE SCALE GENOMIC DNA]</scope>
    <source>
        <strain evidence="3">SpSt-1224</strain>
    </source>
</reference>
<keyword evidence="1" id="KW-0802">TPR repeat</keyword>
<organism evidence="3">
    <name type="scientific">Desulfurivibrio alkaliphilus</name>
    <dbReference type="NCBI Taxonomy" id="427923"/>
    <lineage>
        <taxon>Bacteria</taxon>
        <taxon>Pseudomonadati</taxon>
        <taxon>Thermodesulfobacteriota</taxon>
        <taxon>Desulfobulbia</taxon>
        <taxon>Desulfobulbales</taxon>
        <taxon>Desulfobulbaceae</taxon>
        <taxon>Desulfurivibrio</taxon>
    </lineage>
</organism>
<proteinExistence type="predicted"/>
<dbReference type="PROSITE" id="PS50005">
    <property type="entry name" value="TPR"/>
    <property type="match status" value="1"/>
</dbReference>
<dbReference type="EMBL" id="DSDS01000056">
    <property type="protein sequence ID" value="HET97586.1"/>
    <property type="molecule type" value="Genomic_DNA"/>
</dbReference>
<name>A0A7C2TFY4_9BACT</name>
<gene>
    <name evidence="3" type="ORF">ENN98_02585</name>
</gene>
<dbReference type="InterPro" id="IPR019734">
    <property type="entry name" value="TPR_rpt"/>
</dbReference>
<comment type="caution">
    <text evidence="3">The sequence shown here is derived from an EMBL/GenBank/DDBJ whole genome shotgun (WGS) entry which is preliminary data.</text>
</comment>
<evidence type="ECO:0000313" key="3">
    <source>
        <dbReference type="EMBL" id="HET97586.1"/>
    </source>
</evidence>
<dbReference type="AlphaFoldDB" id="A0A7C2TFY4"/>
<feature type="repeat" description="TPR" evidence="1">
    <location>
        <begin position="15"/>
        <end position="48"/>
    </location>
</feature>
<evidence type="ECO:0000256" key="1">
    <source>
        <dbReference type="PROSITE-ProRule" id="PRU00339"/>
    </source>
</evidence>
<sequence>MLAGAGGGRRRSAAGRAKLELAHSYLKLGSSEIARRYFQEVLATNPPEAIWQNVQRFLAAIEAAEKRHFINGLFTVGAGYDDNVRTAPPHDFVYIVPLSFDRESYSLLNTNLVLNHVYRPRYSSPWSWKTSLTNYNVFHESVNDIDLNLYGLGTGPSWRRERLLLQGWSISTISTWDMTVTCESWGPVPPPPSVSGAPCTPAGSATEC</sequence>
<evidence type="ECO:0000256" key="2">
    <source>
        <dbReference type="SAM" id="MobiDB-lite"/>
    </source>
</evidence>